<accession>A0A3D9FP51</accession>
<evidence type="ECO:0008006" key="4">
    <source>
        <dbReference type="Google" id="ProtNLM"/>
    </source>
</evidence>
<comment type="caution">
    <text evidence="2">The sequence shown here is derived from an EMBL/GenBank/DDBJ whole genome shotgun (WGS) entry which is preliminary data.</text>
</comment>
<evidence type="ECO:0000256" key="1">
    <source>
        <dbReference type="SAM" id="Phobius"/>
    </source>
</evidence>
<gene>
    <name evidence="2" type="ORF">BD847_3605</name>
</gene>
<organism evidence="2 3">
    <name type="scientific">Flavobacterium cutihirudinis</name>
    <dbReference type="NCBI Taxonomy" id="1265740"/>
    <lineage>
        <taxon>Bacteria</taxon>
        <taxon>Pseudomonadati</taxon>
        <taxon>Bacteroidota</taxon>
        <taxon>Flavobacteriia</taxon>
        <taxon>Flavobacteriales</taxon>
        <taxon>Flavobacteriaceae</taxon>
        <taxon>Flavobacterium</taxon>
    </lineage>
</organism>
<keyword evidence="1" id="KW-0812">Transmembrane</keyword>
<name>A0A3D9FP51_9FLAO</name>
<proteinExistence type="predicted"/>
<reference evidence="2 3" key="1">
    <citation type="submission" date="2018-07" db="EMBL/GenBank/DDBJ databases">
        <title>Genomic Encyclopedia of Archaeal and Bacterial Type Strains, Phase II (KMG-II): from individual species to whole genera.</title>
        <authorList>
            <person name="Goeker M."/>
        </authorList>
    </citation>
    <scope>NUCLEOTIDE SEQUENCE [LARGE SCALE GENOMIC DNA]</scope>
    <source>
        <strain evidence="2 3">DSM 25795</strain>
    </source>
</reference>
<keyword evidence="1" id="KW-0472">Membrane</keyword>
<feature type="transmembrane region" description="Helical" evidence="1">
    <location>
        <begin position="12"/>
        <end position="37"/>
    </location>
</feature>
<keyword evidence="3" id="KW-1185">Reference proteome</keyword>
<dbReference type="RefSeq" id="WP_244201632.1">
    <property type="nucleotide sequence ID" value="NZ_QRDQ01000011.1"/>
</dbReference>
<dbReference type="AlphaFoldDB" id="A0A3D9FP51"/>
<dbReference type="EMBL" id="QRDQ01000011">
    <property type="protein sequence ID" value="RED22105.1"/>
    <property type="molecule type" value="Genomic_DNA"/>
</dbReference>
<dbReference type="Proteomes" id="UP000257004">
    <property type="component" value="Unassembled WGS sequence"/>
</dbReference>
<feature type="transmembrane region" description="Helical" evidence="1">
    <location>
        <begin position="49"/>
        <end position="70"/>
    </location>
</feature>
<keyword evidence="1" id="KW-1133">Transmembrane helix</keyword>
<evidence type="ECO:0000313" key="3">
    <source>
        <dbReference type="Proteomes" id="UP000257004"/>
    </source>
</evidence>
<sequence>MNIIFTEKQRFAQWWLWVLLLGIASIFVCGIYTQLIMGITFGDKPMSDSGLLVVSIAYFIFVYCFLSLSLETTITNEGIRYQYFPFVNEQLKWTEIKRLELLNYGFVGWGIRYKPEYGTIYNVSGNKGLAIELNNGKKVLIGTQKEEELSLLLNSEVLKQTFLK</sequence>
<protein>
    <recommendedName>
        <fullName evidence="4">PH (Pleckstrin Homology) domain-containing protein</fullName>
    </recommendedName>
</protein>
<evidence type="ECO:0000313" key="2">
    <source>
        <dbReference type="EMBL" id="RED22105.1"/>
    </source>
</evidence>